<evidence type="ECO:0000313" key="1">
    <source>
        <dbReference type="EMBL" id="QHS96118.1"/>
    </source>
</evidence>
<protein>
    <submittedName>
        <fullName evidence="1">Uncharacterized protein</fullName>
    </submittedName>
</protein>
<organism evidence="1">
    <name type="scientific">viral metagenome</name>
    <dbReference type="NCBI Taxonomy" id="1070528"/>
    <lineage>
        <taxon>unclassified sequences</taxon>
        <taxon>metagenomes</taxon>
        <taxon>organismal metagenomes</taxon>
    </lineage>
</organism>
<dbReference type="EMBL" id="MN739263">
    <property type="protein sequence ID" value="QHS96118.1"/>
    <property type="molecule type" value="Genomic_DNA"/>
</dbReference>
<reference evidence="1" key="1">
    <citation type="journal article" date="2020" name="Nature">
        <title>Giant virus diversity and host interactions through global metagenomics.</title>
        <authorList>
            <person name="Schulz F."/>
            <person name="Roux S."/>
            <person name="Paez-Espino D."/>
            <person name="Jungbluth S."/>
            <person name="Walsh D.A."/>
            <person name="Denef V.J."/>
            <person name="McMahon K.D."/>
            <person name="Konstantinidis K.T."/>
            <person name="Eloe-Fadrosh E.A."/>
            <person name="Kyrpides N.C."/>
            <person name="Woyke T."/>
        </authorList>
    </citation>
    <scope>NUCLEOTIDE SEQUENCE</scope>
    <source>
        <strain evidence="1">GVMAG-M-3300019093-7</strain>
    </source>
</reference>
<name>A0A6C0BXI3_9ZZZZ</name>
<proteinExistence type="predicted"/>
<accession>A0A6C0BXI3</accession>
<sequence length="126" mass="15018">MIFLYIFLFMSSLYSIYCLEVKPVKLCVNCKHFLLNHPSSNAENGKCLLFPIKKIDKPVKKSMTKYTSHIDYEKCIFVRNNEDMCGKQGKYYEHKHGNIDEMNEFLKKLMRKFPRNDDMDFLQCPN</sequence>
<dbReference type="AlphaFoldDB" id="A0A6C0BXI3"/>